<sequence length="103" mass="10344">MKLRMMTAAAVLSLTFAGAAYADGKVTASLKTPVSAKTKIVAGGAVYTCEGDSCVAQTAPARAVTVAGCKALVKEVGELTAFSNSKRTLEGEDLAACNAVASN</sequence>
<dbReference type="Pfam" id="PF26624">
    <property type="entry name" value="DUF8200"/>
    <property type="match status" value="1"/>
</dbReference>
<keyword evidence="3" id="KW-1185">Reference proteome</keyword>
<dbReference type="EMBL" id="CP024201">
    <property type="protein sequence ID" value="ATQ41201.1"/>
    <property type="molecule type" value="Genomic_DNA"/>
</dbReference>
<protein>
    <submittedName>
        <fullName evidence="2">Uncharacterized protein</fullName>
    </submittedName>
</protein>
<dbReference type="InterPro" id="IPR058513">
    <property type="entry name" value="DUF8200"/>
</dbReference>
<feature type="signal peptide" evidence="1">
    <location>
        <begin position="1"/>
        <end position="22"/>
    </location>
</feature>
<evidence type="ECO:0000256" key="1">
    <source>
        <dbReference type="SAM" id="SignalP"/>
    </source>
</evidence>
<reference evidence="2 3" key="1">
    <citation type="submission" date="2017-10" db="EMBL/GenBank/DDBJ databases">
        <title>Genome sequence of Caulobacter mirabilis FWC38.</title>
        <authorList>
            <person name="Fiebig A."/>
            <person name="Crosson S."/>
        </authorList>
    </citation>
    <scope>NUCLEOTIDE SEQUENCE [LARGE SCALE GENOMIC DNA]</scope>
    <source>
        <strain evidence="2 3">FWC 38</strain>
    </source>
</reference>
<dbReference type="KEGG" id="cmb:CSW64_01630"/>
<organism evidence="2 3">
    <name type="scientific">Caulobacter mirabilis</name>
    <dbReference type="NCBI Taxonomy" id="69666"/>
    <lineage>
        <taxon>Bacteria</taxon>
        <taxon>Pseudomonadati</taxon>
        <taxon>Pseudomonadota</taxon>
        <taxon>Alphaproteobacteria</taxon>
        <taxon>Caulobacterales</taxon>
        <taxon>Caulobacteraceae</taxon>
        <taxon>Caulobacter</taxon>
    </lineage>
</organism>
<evidence type="ECO:0000313" key="2">
    <source>
        <dbReference type="EMBL" id="ATQ41201.1"/>
    </source>
</evidence>
<evidence type="ECO:0000313" key="3">
    <source>
        <dbReference type="Proteomes" id="UP000228945"/>
    </source>
</evidence>
<keyword evidence="1" id="KW-0732">Signal</keyword>
<dbReference type="RefSeq" id="WP_099620458.1">
    <property type="nucleotide sequence ID" value="NZ_CP024201.1"/>
</dbReference>
<dbReference type="OrthoDB" id="7594837at2"/>
<dbReference type="NCBIfam" id="NF047636">
    <property type="entry name" value="CC_3452_fam"/>
    <property type="match status" value="1"/>
</dbReference>
<accession>A0A2D2AT81</accession>
<proteinExistence type="predicted"/>
<name>A0A2D2AT81_9CAUL</name>
<feature type="chain" id="PRO_5013561524" evidence="1">
    <location>
        <begin position="23"/>
        <end position="103"/>
    </location>
</feature>
<gene>
    <name evidence="2" type="ORF">CSW64_01630</name>
</gene>
<dbReference type="InterPro" id="IPR058067">
    <property type="entry name" value="CC_3452-like"/>
</dbReference>
<dbReference type="AlphaFoldDB" id="A0A2D2AT81"/>
<dbReference type="Proteomes" id="UP000228945">
    <property type="component" value="Chromosome"/>
</dbReference>